<dbReference type="Pfam" id="PF08302">
    <property type="entry name" value="tRNA_lig_CPD"/>
    <property type="match status" value="1"/>
</dbReference>
<dbReference type="InterPro" id="IPR019039">
    <property type="entry name" value="T4-Rnl1-like_N"/>
</dbReference>
<dbReference type="InterPro" id="IPR015965">
    <property type="entry name" value="tRNA_lig_PDEase"/>
</dbReference>
<dbReference type="EMBL" id="KV454476">
    <property type="protein sequence ID" value="ODV62929.1"/>
    <property type="molecule type" value="Genomic_DNA"/>
</dbReference>
<evidence type="ECO:0000313" key="5">
    <source>
        <dbReference type="EMBL" id="ODV62929.1"/>
    </source>
</evidence>
<dbReference type="GO" id="GO:0006388">
    <property type="term" value="P:tRNA splicing, via endonucleolytic cleavage and ligation"/>
    <property type="evidence" value="ECO:0007669"/>
    <property type="project" value="EnsemblFungi"/>
</dbReference>
<dbReference type="InterPro" id="IPR015966">
    <property type="entry name" value="tRNA_lig_kin_fungi"/>
</dbReference>
<sequence length="991" mass="114971">MASVDSELTLPFDPISPLFSSADEINLTNELVDTFNDLIHRKKSNPSAKLKGIPNKNIYKSFQDPNILLDSYKFNEWEYSNSKIPLPCNARGLFLLNSNNLDLYQNNNKIVIRGYDKFFNTDEVPKTKWSNLYQNSIGPYELTLKENGCILFISGLINGNLIVTSKHSTGYRHDIEKNHALYGKLLLEKQLSQKNINQSSFAKLLNKYNITLVAELCDDSFEEHIIRYSKKNSGLYLHGINYNSKVFQTYSIQKVHIFADAFGFKKIKYLIKDNIKDLKTFLDKCAETGTYNDKEIEGFVIRCKEKDTNYDFFWKYKFDEPYLMYRQWRELTKSYIAGKPINLLVKKIFKHKDVSTEYLNFVIPILDNNEFLKIQYTKGHGIIQLRELFLKHTKKTGVELASINDNNEEESLNNNNYHGENEKNSNLNRRQILLKAQKNKDYLKNYPDLENDINNIVKEFEQLVLNEKDSSYINTGYQKKSIDTDESATKTITKYVIIPVATIGCGKTTVFLTLKNLFSNWGHVQNDDIPLGKKNKNNLIDNSLKYLVSDIENYKGDNLIEPNVIMIDRNNHQFRERKQLFNDLERFKVKFFKDYSKNVDFKFICLNFLPGKDNQTADYWDLTTSRVKARGNNHQSIKVNKDGYDFALKIMNGFRSRFQPVNKIRTPDSLFDLVIDLETHTENSSRENVVTILNNIGQYFPKMLLNNDQTDIQLPSKEEIDVAFMRALGYTPTVEKVFRNTENKGKDNKREDKDSNQTSLPKKKKLKPFFFSINIDDKISFLKSVKSIILKSGISNDSNYSGPESVYHRLEQTNRIQNSFHVTLIHQNLYKSNQKLKLKSQNPVINQIWTNFESELSLILEGSYVVEKNESFSFIRLPLLANIKPYKIVWNKNLVCVAVKIVSVSHENSKSENLIERFNCVNEIPHITIGTVSSSIKPFASNALLNKAKAFLDNEFEGKFNSENEEVFVLNWPDEESDSKIFEYLPINAII</sequence>
<dbReference type="GO" id="GO:0003972">
    <property type="term" value="F:RNA ligase (ATP) activity"/>
    <property type="evidence" value="ECO:0007669"/>
    <property type="project" value="EnsemblFungi"/>
</dbReference>
<dbReference type="AlphaFoldDB" id="A0A1D2VMV6"/>
<feature type="domain" description="tRNA ligase phosphodiesterase" evidence="2">
    <location>
        <begin position="684"/>
        <end position="948"/>
    </location>
</feature>
<gene>
    <name evidence="5" type="ORF">ASCRUDRAFT_68726</name>
</gene>
<organism evidence="5 6">
    <name type="scientific">Ascoidea rubescens DSM 1968</name>
    <dbReference type="NCBI Taxonomy" id="1344418"/>
    <lineage>
        <taxon>Eukaryota</taxon>
        <taxon>Fungi</taxon>
        <taxon>Dikarya</taxon>
        <taxon>Ascomycota</taxon>
        <taxon>Saccharomycotina</taxon>
        <taxon>Saccharomycetes</taxon>
        <taxon>Ascoideaceae</taxon>
        <taxon>Ascoidea</taxon>
    </lineage>
</organism>
<dbReference type="GO" id="GO:0004113">
    <property type="term" value="F:2',3'-cyclic-nucleotide 3'-phosphodiesterase activity"/>
    <property type="evidence" value="ECO:0007669"/>
    <property type="project" value="EnsemblFungi"/>
</dbReference>
<dbReference type="GO" id="GO:0005637">
    <property type="term" value="C:nuclear inner membrane"/>
    <property type="evidence" value="ECO:0007669"/>
    <property type="project" value="EnsemblFungi"/>
</dbReference>
<dbReference type="InterPro" id="IPR027417">
    <property type="entry name" value="P-loop_NTPase"/>
</dbReference>
<proteinExistence type="predicted"/>
<evidence type="ECO:0008006" key="7">
    <source>
        <dbReference type="Google" id="ProtNLM"/>
    </source>
</evidence>
<keyword evidence="6" id="KW-1185">Reference proteome</keyword>
<name>A0A1D2VMV6_9ASCO</name>
<dbReference type="FunCoup" id="A0A1D2VMV6">
    <property type="interactions" value="95"/>
</dbReference>
<dbReference type="PANTHER" id="PTHR32004">
    <property type="entry name" value="TRNA LIGASE"/>
    <property type="match status" value="1"/>
</dbReference>
<accession>A0A1D2VMV6</accession>
<dbReference type="InParanoid" id="A0A1D2VMV6"/>
<evidence type="ECO:0000256" key="1">
    <source>
        <dbReference type="SAM" id="MobiDB-lite"/>
    </source>
</evidence>
<feature type="domain" description="tRNA ligase kinase" evidence="3">
    <location>
        <begin position="496"/>
        <end position="678"/>
    </location>
</feature>
<evidence type="ECO:0000259" key="2">
    <source>
        <dbReference type="Pfam" id="PF08302"/>
    </source>
</evidence>
<dbReference type="GO" id="GO:0036498">
    <property type="term" value="P:IRE1-mediated unfolded protein response"/>
    <property type="evidence" value="ECO:0007669"/>
    <property type="project" value="EnsemblFungi"/>
</dbReference>
<dbReference type="Pfam" id="PF08303">
    <property type="entry name" value="tRNA_lig_kinase"/>
    <property type="match status" value="1"/>
</dbReference>
<dbReference type="GO" id="GO:0032056">
    <property type="term" value="P:positive regulation of translation in response to stress"/>
    <property type="evidence" value="ECO:0007669"/>
    <property type="project" value="EnsemblFungi"/>
</dbReference>
<evidence type="ECO:0000313" key="6">
    <source>
        <dbReference type="Proteomes" id="UP000095038"/>
    </source>
</evidence>
<evidence type="ECO:0000259" key="4">
    <source>
        <dbReference type="Pfam" id="PF09511"/>
    </source>
</evidence>
<feature type="domain" description="T4 RNA ligase 1-like N-terminal" evidence="4">
    <location>
        <begin position="89"/>
        <end position="323"/>
    </location>
</feature>
<dbReference type="GO" id="GO:2000622">
    <property type="term" value="P:regulation of nuclear-transcribed mRNA catabolic process, nonsense-mediated decay"/>
    <property type="evidence" value="ECO:0007669"/>
    <property type="project" value="EnsemblFungi"/>
</dbReference>
<dbReference type="GO" id="GO:0070966">
    <property type="term" value="P:nuclear-transcribed mRNA catabolic process, no-go decay"/>
    <property type="evidence" value="ECO:0007669"/>
    <property type="project" value="EnsemblFungi"/>
</dbReference>
<evidence type="ECO:0000259" key="3">
    <source>
        <dbReference type="Pfam" id="PF08303"/>
    </source>
</evidence>
<dbReference type="STRING" id="1344418.A0A1D2VMV6"/>
<dbReference type="GeneID" id="30965200"/>
<dbReference type="Pfam" id="PF09511">
    <property type="entry name" value="RNA_lig_T4_1"/>
    <property type="match status" value="1"/>
</dbReference>
<dbReference type="RefSeq" id="XP_020049236.1">
    <property type="nucleotide sequence ID" value="XM_020191564.1"/>
</dbReference>
<dbReference type="OrthoDB" id="276239at2759"/>
<dbReference type="GO" id="GO:0005524">
    <property type="term" value="F:ATP binding"/>
    <property type="evidence" value="ECO:0007669"/>
    <property type="project" value="InterPro"/>
</dbReference>
<dbReference type="PANTHER" id="PTHR32004:SF1">
    <property type="entry name" value="TRNA LIGASE"/>
    <property type="match status" value="1"/>
</dbReference>
<dbReference type="GO" id="GO:0051730">
    <property type="term" value="F:GTP-dependent polyribonucleotide 5'-hydroxyl-kinase activity"/>
    <property type="evidence" value="ECO:0007669"/>
    <property type="project" value="EnsemblFungi"/>
</dbReference>
<protein>
    <recommendedName>
        <fullName evidence="7">tRNA ligase</fullName>
    </recommendedName>
</protein>
<reference evidence="6" key="1">
    <citation type="submission" date="2016-05" db="EMBL/GenBank/DDBJ databases">
        <title>Comparative genomics of biotechnologically important yeasts.</title>
        <authorList>
            <consortium name="DOE Joint Genome Institute"/>
            <person name="Riley R."/>
            <person name="Haridas S."/>
            <person name="Wolfe K.H."/>
            <person name="Lopes M.R."/>
            <person name="Hittinger C.T."/>
            <person name="Goker M."/>
            <person name="Salamov A."/>
            <person name="Wisecaver J."/>
            <person name="Long T.M."/>
            <person name="Aerts A.L."/>
            <person name="Barry K."/>
            <person name="Choi C."/>
            <person name="Clum A."/>
            <person name="Coughlan A.Y."/>
            <person name="Deshpande S."/>
            <person name="Douglass A.P."/>
            <person name="Hanson S.J."/>
            <person name="Klenk H.-P."/>
            <person name="Labutti K."/>
            <person name="Lapidus A."/>
            <person name="Lindquist E."/>
            <person name="Lipzen A."/>
            <person name="Meier-Kolthoff J.P."/>
            <person name="Ohm R.A."/>
            <person name="Otillar R.P."/>
            <person name="Pangilinan J."/>
            <person name="Peng Y."/>
            <person name="Rokas A."/>
            <person name="Rosa C.A."/>
            <person name="Scheuner C."/>
            <person name="Sibirny A.A."/>
            <person name="Slot J.C."/>
            <person name="Stielow J.B."/>
            <person name="Sun H."/>
            <person name="Kurtzman C.P."/>
            <person name="Blackwell M."/>
            <person name="Grigoriev I.V."/>
            <person name="Jeffries T.W."/>
        </authorList>
    </citation>
    <scope>NUCLEOTIDE SEQUENCE [LARGE SCALE GENOMIC DNA]</scope>
    <source>
        <strain evidence="6">DSM 1968</strain>
    </source>
</reference>
<dbReference type="GO" id="GO:0005737">
    <property type="term" value="C:cytoplasm"/>
    <property type="evidence" value="ECO:0007669"/>
    <property type="project" value="EnsemblFungi"/>
</dbReference>
<dbReference type="Proteomes" id="UP000095038">
    <property type="component" value="Unassembled WGS sequence"/>
</dbReference>
<dbReference type="Gene3D" id="3.40.50.300">
    <property type="entry name" value="P-loop containing nucleotide triphosphate hydrolases"/>
    <property type="match status" value="1"/>
</dbReference>
<feature type="region of interest" description="Disordered" evidence="1">
    <location>
        <begin position="738"/>
        <end position="760"/>
    </location>
</feature>
<feature type="compositionally biased region" description="Basic and acidic residues" evidence="1">
    <location>
        <begin position="738"/>
        <end position="755"/>
    </location>
</feature>